<dbReference type="AlphaFoldDB" id="A0A3B0S5H1"/>
<accession>A0A3B0S5H1</accession>
<organism evidence="3">
    <name type="scientific">hydrothermal vent metagenome</name>
    <dbReference type="NCBI Taxonomy" id="652676"/>
    <lineage>
        <taxon>unclassified sequences</taxon>
        <taxon>metagenomes</taxon>
        <taxon>ecological metagenomes</taxon>
    </lineage>
</organism>
<dbReference type="Pfam" id="PF01471">
    <property type="entry name" value="PG_binding_1"/>
    <property type="match status" value="2"/>
</dbReference>
<proteinExistence type="predicted"/>
<protein>
    <recommendedName>
        <fullName evidence="2">Peptidoglycan binding-like domain-containing protein</fullName>
    </recommendedName>
</protein>
<feature type="coiled-coil region" evidence="1">
    <location>
        <begin position="344"/>
        <end position="374"/>
    </location>
</feature>
<sequence>MRILKILAALFIFIQPANAENIALIYGDTGQNLEMINPPGATFLNFASPLSIAGFRVIEPADRSAESMREAAQEVVQLLADDQVDRLVIVVLGPYASNNRESWVLGNDSAGAGSFSVNEKGIAINALSDLAAQAGGRAVILLAQGAEMAGLGFGLQSGLGEFSRAEGVTYITGGADQLVELTRNGLLEPGMSYADLAQTAPSGVEFSGFVTEDTGLMGAPDASPMPEYAASDGTIEQGFWQAVEAIGSKEGYEVYLERFPNGPNRAEARAGIERIKSEPSRAAREAEQNLRLSRNKRRQIQSDLTLLGFDPRGIDGLFGKDSRAAIKAWQLDRGFNPTGFMTGNQVTQLRGQALDRKAEQAEQERLQSEEAERQDENYWWQTGSSGNEDDLLDYLEKYPDGIYAQQANEMLDGYALERGEPPRAEQKAWDEAIEEDTIAGYQSFTGEYPDSQYRDDATTRINNLQQAQKHAQQVAEAKAQEQQVAGARFARKIVEQRLVKRGYNPGKVDGKFSPKTRQALRQFQSSRGLPVTGYVSRATMGKLMGL</sequence>
<evidence type="ECO:0000313" key="3">
    <source>
        <dbReference type="EMBL" id="VAW01625.1"/>
    </source>
</evidence>
<name>A0A3B0S5H1_9ZZZZ</name>
<reference evidence="3" key="1">
    <citation type="submission" date="2018-06" db="EMBL/GenBank/DDBJ databases">
        <authorList>
            <person name="Zhirakovskaya E."/>
        </authorList>
    </citation>
    <scope>NUCLEOTIDE SEQUENCE</scope>
</reference>
<dbReference type="SUPFAM" id="SSF47090">
    <property type="entry name" value="PGBD-like"/>
    <property type="match status" value="2"/>
</dbReference>
<dbReference type="Gene3D" id="1.10.101.10">
    <property type="entry name" value="PGBD-like superfamily/PGBD"/>
    <property type="match status" value="2"/>
</dbReference>
<feature type="domain" description="Peptidoglycan binding-like" evidence="2">
    <location>
        <begin position="491"/>
        <end position="543"/>
    </location>
</feature>
<dbReference type="EMBL" id="UOEG01000228">
    <property type="protein sequence ID" value="VAW01625.1"/>
    <property type="molecule type" value="Genomic_DNA"/>
</dbReference>
<dbReference type="InterPro" id="IPR036365">
    <property type="entry name" value="PGBD-like_sf"/>
</dbReference>
<dbReference type="InterPro" id="IPR002477">
    <property type="entry name" value="Peptidoglycan-bd-like"/>
</dbReference>
<feature type="domain" description="Peptidoglycan binding-like" evidence="2">
    <location>
        <begin position="294"/>
        <end position="348"/>
    </location>
</feature>
<evidence type="ECO:0000256" key="1">
    <source>
        <dbReference type="SAM" id="Coils"/>
    </source>
</evidence>
<evidence type="ECO:0000259" key="2">
    <source>
        <dbReference type="Pfam" id="PF01471"/>
    </source>
</evidence>
<gene>
    <name evidence="3" type="ORF">MNBD_ALPHA07-300</name>
</gene>
<keyword evidence="1" id="KW-0175">Coiled coil</keyword>
<dbReference type="InterPro" id="IPR036366">
    <property type="entry name" value="PGBDSf"/>
</dbReference>